<evidence type="ECO:0000313" key="1">
    <source>
        <dbReference type="EMBL" id="TYS61954.1"/>
    </source>
</evidence>
<proteinExistence type="predicted"/>
<evidence type="ECO:0000313" key="2">
    <source>
        <dbReference type="Proteomes" id="UP000323732"/>
    </source>
</evidence>
<comment type="caution">
    <text evidence="1">The sequence shown here is derived from an EMBL/GenBank/DDBJ whole genome shotgun (WGS) entry which is preliminary data.</text>
</comment>
<protein>
    <submittedName>
        <fullName evidence="1">Uncharacterized protein</fullName>
    </submittedName>
</protein>
<dbReference type="RefSeq" id="WP_022543409.1">
    <property type="nucleotide sequence ID" value="NZ_JAMYWU010000001.1"/>
</dbReference>
<name>A0A5D4SIH0_9BACI</name>
<reference evidence="1 2" key="1">
    <citation type="submission" date="2019-08" db="EMBL/GenBank/DDBJ databases">
        <title>Bacillus genomes from the desert of Cuatro Cienegas, Coahuila.</title>
        <authorList>
            <person name="Olmedo-Alvarez G."/>
        </authorList>
    </citation>
    <scope>NUCLEOTIDE SEQUENCE [LARGE SCALE GENOMIC DNA]</scope>
    <source>
        <strain evidence="1 2">CH37_1T</strain>
    </source>
</reference>
<dbReference type="EMBL" id="VTES01000005">
    <property type="protein sequence ID" value="TYS61954.1"/>
    <property type="molecule type" value="Genomic_DNA"/>
</dbReference>
<sequence length="139" mass="16080">MENLIDLQQSYKQNQFSIEIRDYISAAEHSFVVHCESLLNEFKPYFEKKNQRILIEVLKDGVDKFLPGYISYVFIEIESHLGRHKIQLRIPIWSCQRTILGIPIAKKVPGSKVTGTLNTLKNAESVLREFIQDNLEKGS</sequence>
<accession>A0A5D4SIH0</accession>
<dbReference type="Proteomes" id="UP000323732">
    <property type="component" value="Unassembled WGS sequence"/>
</dbReference>
<gene>
    <name evidence="1" type="ORF">FZD47_17850</name>
</gene>
<organism evidence="1 2">
    <name type="scientific">Bacillus infantis</name>
    <dbReference type="NCBI Taxonomy" id="324767"/>
    <lineage>
        <taxon>Bacteria</taxon>
        <taxon>Bacillati</taxon>
        <taxon>Bacillota</taxon>
        <taxon>Bacilli</taxon>
        <taxon>Bacillales</taxon>
        <taxon>Bacillaceae</taxon>
        <taxon>Bacillus</taxon>
    </lineage>
</organism>
<dbReference type="AlphaFoldDB" id="A0A5D4SIH0"/>